<evidence type="ECO:0008006" key="5">
    <source>
        <dbReference type="Google" id="ProtNLM"/>
    </source>
</evidence>
<keyword evidence="4" id="KW-1185">Reference proteome</keyword>
<feature type="region of interest" description="Disordered" evidence="2">
    <location>
        <begin position="1"/>
        <end position="34"/>
    </location>
</feature>
<protein>
    <recommendedName>
        <fullName evidence="5">C6 finger domain protein</fullName>
    </recommendedName>
</protein>
<sequence length="781" mass="85899">MGSPPFMPADHSSAKRKRSLSRDDPHRQPTPPAKVLKTNANHLQINYLARQYQEILPLISPEDALPSLLSLISDYDGVLHRHESMAGNLGARPLGPILIQRFERIFDGPPRVLKTHGKEGTSVGWLDVVDFARNKPEQFNLEKMREGNRVCQFYTKQCRVEISEEDYVLIKSGMPEKLIPPQPIGEDEEKELGTLEILEKNFGGIVQLADQVSARARQLNHRLKNRKNAILARREAEAVAVGGARSPSIRGFDLASVHTDGGDAPVRTQPRHQTNHQSNGGSLRASNSPKSGFIAVNSRYPLPNDRSSQQHNGSPHEYPRTASQPLTNGGSPMHGASAATRAELLTKFHTSSDRSSSEFEAARRSSLVISRPSLPPKPKNSFKPYADSMEYAGALLSAASPVPIPNTPASLLPYVKPSPTDRFEDSGPYKADMMARMEQLNRGDRVQPPCDRCRRLHMDCLKNLTACLGCTKKHAKCSWKDVEEQELKDHPFVLRVRKEEEGISEGEGSRSGGDGSRKRQYSQERGVRDEELLGEDTGDEEGDVGEKSAPAPERRYSSVQPISPPAVPVAKEPIPDRIEDLQTSAHASPAMNTQSITSEDRQETANLDAFRGRATASPPKPPISDPDIDLIYSTSRDTTHTLSAPAPRYQVPEANMHRYKANGVASYPESKESNIHTQLNAAAHEDPPKSAHEEPLRVYTAGSEPIQPATTTPDEPQRSPEPQVSSSPTQAAMMQDPHDGNEEKKGQSFPPVQREALQKSPSPTPNGTAPEMGMQRMGMQA</sequence>
<dbReference type="InterPro" id="IPR001138">
    <property type="entry name" value="Zn2Cys6_DnaBD"/>
</dbReference>
<evidence type="ECO:0000256" key="1">
    <source>
        <dbReference type="ARBA" id="ARBA00023242"/>
    </source>
</evidence>
<feature type="compositionally biased region" description="Basic and acidic residues" evidence="2">
    <location>
        <begin position="515"/>
        <end position="531"/>
    </location>
</feature>
<comment type="caution">
    <text evidence="3">The sequence shown here is derived from an EMBL/GenBank/DDBJ whole genome shotgun (WGS) entry which is preliminary data.</text>
</comment>
<evidence type="ECO:0000313" key="4">
    <source>
        <dbReference type="Proteomes" id="UP000664534"/>
    </source>
</evidence>
<dbReference type="AlphaFoldDB" id="A0A8H3FSY6"/>
<evidence type="ECO:0000256" key="2">
    <source>
        <dbReference type="SAM" id="MobiDB-lite"/>
    </source>
</evidence>
<organism evidence="3 4">
    <name type="scientific">Imshaugia aleurites</name>
    <dbReference type="NCBI Taxonomy" id="172621"/>
    <lineage>
        <taxon>Eukaryota</taxon>
        <taxon>Fungi</taxon>
        <taxon>Dikarya</taxon>
        <taxon>Ascomycota</taxon>
        <taxon>Pezizomycotina</taxon>
        <taxon>Lecanoromycetes</taxon>
        <taxon>OSLEUM clade</taxon>
        <taxon>Lecanoromycetidae</taxon>
        <taxon>Lecanorales</taxon>
        <taxon>Lecanorineae</taxon>
        <taxon>Parmeliaceae</taxon>
        <taxon>Imshaugia</taxon>
    </lineage>
</organism>
<feature type="region of interest" description="Disordered" evidence="2">
    <location>
        <begin position="253"/>
        <end position="336"/>
    </location>
</feature>
<evidence type="ECO:0000313" key="3">
    <source>
        <dbReference type="EMBL" id="CAF9928517.1"/>
    </source>
</evidence>
<reference evidence="3" key="1">
    <citation type="submission" date="2021-03" db="EMBL/GenBank/DDBJ databases">
        <authorList>
            <person name="Tagirdzhanova G."/>
        </authorList>
    </citation>
    <scope>NUCLEOTIDE SEQUENCE</scope>
</reference>
<feature type="compositionally biased region" description="Polar residues" evidence="2">
    <location>
        <begin position="275"/>
        <end position="290"/>
    </location>
</feature>
<feature type="compositionally biased region" description="Polar residues" evidence="2">
    <location>
        <begin position="708"/>
        <end position="732"/>
    </location>
</feature>
<feature type="compositionally biased region" description="Polar residues" evidence="2">
    <location>
        <begin position="581"/>
        <end position="597"/>
    </location>
</feature>
<dbReference type="GO" id="GO:0000981">
    <property type="term" value="F:DNA-binding transcription factor activity, RNA polymerase II-specific"/>
    <property type="evidence" value="ECO:0007669"/>
    <property type="project" value="InterPro"/>
</dbReference>
<dbReference type="EMBL" id="CAJPDT010000050">
    <property type="protein sequence ID" value="CAF9928517.1"/>
    <property type="molecule type" value="Genomic_DNA"/>
</dbReference>
<accession>A0A8H3FSY6</accession>
<feature type="compositionally biased region" description="Basic and acidic residues" evidence="2">
    <location>
        <begin position="683"/>
        <end position="696"/>
    </location>
</feature>
<feature type="compositionally biased region" description="Acidic residues" evidence="2">
    <location>
        <begin position="532"/>
        <end position="543"/>
    </location>
</feature>
<feature type="region of interest" description="Disordered" evidence="2">
    <location>
        <begin position="498"/>
        <end position="781"/>
    </location>
</feature>
<dbReference type="CDD" id="cd00067">
    <property type="entry name" value="GAL4"/>
    <property type="match status" value="1"/>
</dbReference>
<gene>
    <name evidence="3" type="ORF">IMSHALPRED_007672</name>
</gene>
<feature type="compositionally biased region" description="Polar residues" evidence="2">
    <location>
        <begin position="321"/>
        <end position="330"/>
    </location>
</feature>
<keyword evidence="1" id="KW-0539">Nucleus</keyword>
<dbReference type="OrthoDB" id="5422841at2759"/>
<dbReference type="Proteomes" id="UP000664534">
    <property type="component" value="Unassembled WGS sequence"/>
</dbReference>
<name>A0A8H3FSY6_9LECA</name>
<dbReference type="GO" id="GO:0008270">
    <property type="term" value="F:zinc ion binding"/>
    <property type="evidence" value="ECO:0007669"/>
    <property type="project" value="InterPro"/>
</dbReference>
<feature type="compositionally biased region" description="Basic and acidic residues" evidence="2">
    <location>
        <begin position="736"/>
        <end position="746"/>
    </location>
</feature>
<proteinExistence type="predicted"/>